<gene>
    <name evidence="2" type="ORF">NDU88_000935</name>
</gene>
<feature type="compositionally biased region" description="Basic and acidic residues" evidence="1">
    <location>
        <begin position="110"/>
        <end position="132"/>
    </location>
</feature>
<accession>A0AAV7UUL2</accession>
<reference evidence="2" key="1">
    <citation type="journal article" date="2022" name="bioRxiv">
        <title>Sequencing and chromosome-scale assembly of the giantPleurodeles waltlgenome.</title>
        <authorList>
            <person name="Brown T."/>
            <person name="Elewa A."/>
            <person name="Iarovenko S."/>
            <person name="Subramanian E."/>
            <person name="Araus A.J."/>
            <person name="Petzold A."/>
            <person name="Susuki M."/>
            <person name="Suzuki K.-i.T."/>
            <person name="Hayashi T."/>
            <person name="Toyoda A."/>
            <person name="Oliveira C."/>
            <person name="Osipova E."/>
            <person name="Leigh N.D."/>
            <person name="Simon A."/>
            <person name="Yun M.H."/>
        </authorList>
    </citation>
    <scope>NUCLEOTIDE SEQUENCE</scope>
    <source>
        <strain evidence="2">20211129_DDA</strain>
        <tissue evidence="2">Liver</tissue>
    </source>
</reference>
<evidence type="ECO:0000313" key="3">
    <source>
        <dbReference type="Proteomes" id="UP001066276"/>
    </source>
</evidence>
<protein>
    <submittedName>
        <fullName evidence="2">Uncharacterized protein</fullName>
    </submittedName>
</protein>
<feature type="region of interest" description="Disordered" evidence="1">
    <location>
        <begin position="1"/>
        <end position="169"/>
    </location>
</feature>
<feature type="compositionally biased region" description="Gly residues" evidence="1">
    <location>
        <begin position="21"/>
        <end position="48"/>
    </location>
</feature>
<feature type="compositionally biased region" description="Basic and acidic residues" evidence="1">
    <location>
        <begin position="53"/>
        <end position="62"/>
    </location>
</feature>
<dbReference type="EMBL" id="JANPWB010000004">
    <property type="protein sequence ID" value="KAJ1191619.1"/>
    <property type="molecule type" value="Genomic_DNA"/>
</dbReference>
<dbReference type="Proteomes" id="UP001066276">
    <property type="component" value="Chromosome 2_2"/>
</dbReference>
<evidence type="ECO:0000256" key="1">
    <source>
        <dbReference type="SAM" id="MobiDB-lite"/>
    </source>
</evidence>
<dbReference type="AlphaFoldDB" id="A0AAV7UUL2"/>
<comment type="caution">
    <text evidence="2">The sequence shown here is derived from an EMBL/GenBank/DDBJ whole genome shotgun (WGS) entry which is preliminary data.</text>
</comment>
<proteinExistence type="predicted"/>
<name>A0AAV7UUL2_PLEWA</name>
<keyword evidence="3" id="KW-1185">Reference proteome</keyword>
<organism evidence="2 3">
    <name type="scientific">Pleurodeles waltl</name>
    <name type="common">Iberian ribbed newt</name>
    <dbReference type="NCBI Taxonomy" id="8319"/>
    <lineage>
        <taxon>Eukaryota</taxon>
        <taxon>Metazoa</taxon>
        <taxon>Chordata</taxon>
        <taxon>Craniata</taxon>
        <taxon>Vertebrata</taxon>
        <taxon>Euteleostomi</taxon>
        <taxon>Amphibia</taxon>
        <taxon>Batrachia</taxon>
        <taxon>Caudata</taxon>
        <taxon>Salamandroidea</taxon>
        <taxon>Salamandridae</taxon>
        <taxon>Pleurodelinae</taxon>
        <taxon>Pleurodeles</taxon>
    </lineage>
</organism>
<sequence>MACSPPCISKTASQVRRGGRAKGGPGGKGAAWAGRGAGKVGPAWGGPKGNPRQAERSRHQLVERGGVLRNELGAACSARPDSVRGGGKGRSSWEPKRSACQQSWNSAEAGDGHEKGLGEGPRGEEIVEESSREVLAVPEEVSTVGQPAEVEVRRDRGAQAQKKDSMVPI</sequence>
<feature type="compositionally biased region" description="Basic and acidic residues" evidence="1">
    <location>
        <begin position="150"/>
        <end position="169"/>
    </location>
</feature>
<evidence type="ECO:0000313" key="2">
    <source>
        <dbReference type="EMBL" id="KAJ1191619.1"/>
    </source>
</evidence>